<dbReference type="EMBL" id="CP104395">
    <property type="protein sequence ID" value="WEL19251.1"/>
    <property type="molecule type" value="Genomic_DNA"/>
</dbReference>
<evidence type="ECO:0000313" key="3">
    <source>
        <dbReference type="Proteomes" id="UP001218034"/>
    </source>
</evidence>
<dbReference type="Pfam" id="PF01944">
    <property type="entry name" value="SpoIIM"/>
    <property type="match status" value="1"/>
</dbReference>
<protein>
    <submittedName>
        <fullName evidence="2">Membrane protein, a component ofa putative membrane remodelling system</fullName>
    </submittedName>
</protein>
<dbReference type="Proteomes" id="UP001218034">
    <property type="component" value="Chromosome"/>
</dbReference>
<keyword evidence="1" id="KW-1133">Transmembrane helix</keyword>
<accession>A0ABY8CHU1</accession>
<keyword evidence="1" id="KW-0472">Membrane</keyword>
<proteinExistence type="predicted"/>
<evidence type="ECO:0000313" key="2">
    <source>
        <dbReference type="EMBL" id="WEL19251.1"/>
    </source>
</evidence>
<feature type="transmembrane region" description="Helical" evidence="1">
    <location>
        <begin position="191"/>
        <end position="217"/>
    </location>
</feature>
<dbReference type="RefSeq" id="WP_347722122.1">
    <property type="nucleotide sequence ID" value="NZ_CP104395.1"/>
</dbReference>
<feature type="transmembrane region" description="Helical" evidence="1">
    <location>
        <begin position="43"/>
        <end position="63"/>
    </location>
</feature>
<feature type="transmembrane region" description="Helical" evidence="1">
    <location>
        <begin position="15"/>
        <end position="37"/>
    </location>
</feature>
<feature type="transmembrane region" description="Helical" evidence="1">
    <location>
        <begin position="229"/>
        <end position="246"/>
    </location>
</feature>
<name>A0ABY8CHU1_9ARCH</name>
<organism evidence="2 3">
    <name type="scientific">Candidatus Nanohalococcus occultus</name>
    <dbReference type="NCBI Taxonomy" id="2978047"/>
    <lineage>
        <taxon>Archaea</taxon>
        <taxon>Candidatus Nanohalarchaeota</taxon>
        <taxon>Candidatus Nanohalarchaeota incertae sedis</taxon>
        <taxon>Candidatus Nanohalococcus</taxon>
    </lineage>
</organism>
<evidence type="ECO:0000256" key="1">
    <source>
        <dbReference type="SAM" id="Phobius"/>
    </source>
</evidence>
<feature type="transmembrane region" description="Helical" evidence="1">
    <location>
        <begin position="252"/>
        <end position="268"/>
    </location>
</feature>
<reference evidence="2 3" key="1">
    <citation type="submission" date="2022-09" db="EMBL/GenBank/DDBJ databases">
        <title>Xylan utilization by haloarchaea-nanohaloarchaea associations.</title>
        <authorList>
            <person name="Yakimov M."/>
        </authorList>
    </citation>
    <scope>NUCLEOTIDE SEQUENCE [LARGE SCALE GENOMIC DNA]</scope>
    <source>
        <strain evidence="2 3">SVXNc</strain>
    </source>
</reference>
<dbReference type="InterPro" id="IPR002798">
    <property type="entry name" value="SpoIIM-like"/>
</dbReference>
<keyword evidence="1" id="KW-0812">Transmembrane</keyword>
<gene>
    <name evidence="2" type="primary">spoIIM</name>
    <name evidence="2" type="ORF">SVXNc_0222</name>
</gene>
<feature type="transmembrane region" description="Helical" evidence="1">
    <location>
        <begin position="126"/>
        <end position="147"/>
    </location>
</feature>
<dbReference type="GeneID" id="90589657"/>
<feature type="transmembrane region" description="Helical" evidence="1">
    <location>
        <begin position="75"/>
        <end position="95"/>
    </location>
</feature>
<sequence>MLPELILREEKQKNYPLLFSLGLVSALVGIKLAQVLFPGKSAFAAVMFAAIPMVFPLVDVFLKDEREKEAHSPEIMIYSALFAGQVIGFYAASLIDPSLFGMQVSVFELRLVEFGVTGYATGGPSFVSILVNNMTVFSFIFAVSALIGSAGAFILSWNASVLGVFLGVLTSELSDLEVLTGDGMVPTPLAYVPHAAFEMGGFIVAGILGTMMSAAVYRRHFDRDTWEDLTKLFFTGIAMVVTGAALEMGDVTVFFAGFVSVIGLSFWMR</sequence>
<keyword evidence="3" id="KW-1185">Reference proteome</keyword>